<dbReference type="CDD" id="cd03293">
    <property type="entry name" value="ABC_NrtD_SsuB_transporters"/>
    <property type="match status" value="1"/>
</dbReference>
<dbReference type="PROSITE" id="PS50893">
    <property type="entry name" value="ABC_TRANSPORTER_2"/>
    <property type="match status" value="1"/>
</dbReference>
<dbReference type="InterPro" id="IPR017871">
    <property type="entry name" value="ABC_transporter-like_CS"/>
</dbReference>
<evidence type="ECO:0000256" key="4">
    <source>
        <dbReference type="ARBA" id="ARBA00022840"/>
    </source>
</evidence>
<keyword evidence="4" id="KW-0067">ATP-binding</keyword>
<dbReference type="GO" id="GO:0016887">
    <property type="term" value="F:ATP hydrolysis activity"/>
    <property type="evidence" value="ECO:0007669"/>
    <property type="project" value="InterPro"/>
</dbReference>
<feature type="domain" description="ABC transporter" evidence="5">
    <location>
        <begin position="7"/>
        <end position="239"/>
    </location>
</feature>
<evidence type="ECO:0000313" key="7">
    <source>
        <dbReference type="Proteomes" id="UP000032683"/>
    </source>
</evidence>
<dbReference type="Gene3D" id="3.40.50.300">
    <property type="entry name" value="P-loop containing nucleotide triphosphate hydrolases"/>
    <property type="match status" value="1"/>
</dbReference>
<evidence type="ECO:0000259" key="5">
    <source>
        <dbReference type="PROSITE" id="PS50893"/>
    </source>
</evidence>
<evidence type="ECO:0000256" key="1">
    <source>
        <dbReference type="ARBA" id="ARBA00005417"/>
    </source>
</evidence>
<evidence type="ECO:0000313" key="6">
    <source>
        <dbReference type="EMBL" id="GAO00225.1"/>
    </source>
</evidence>
<reference evidence="6 7" key="1">
    <citation type="submission" date="2012-11" db="EMBL/GenBank/DDBJ databases">
        <title>Whole genome sequence of Gluconacetobacter xylinus NBRC 13693.</title>
        <authorList>
            <person name="Azuma Y."/>
            <person name="Higashiura N."/>
            <person name="Hirakawa H."/>
            <person name="Matsushita K."/>
        </authorList>
    </citation>
    <scope>NUCLEOTIDE SEQUENCE [LARGE SCALE GENOMIC DNA]</scope>
    <source>
        <strain evidence="6 7">NBRC 13693</strain>
    </source>
</reference>
<dbReference type="PANTHER" id="PTHR42788:SF20">
    <property type="entry name" value="ABC TRANSPORTER ATP-BINDING PROTEIN"/>
    <property type="match status" value="1"/>
</dbReference>
<dbReference type="SUPFAM" id="SSF52540">
    <property type="entry name" value="P-loop containing nucleoside triphosphate hydrolases"/>
    <property type="match status" value="1"/>
</dbReference>
<dbReference type="SMART" id="SM00382">
    <property type="entry name" value="AAA"/>
    <property type="match status" value="1"/>
</dbReference>
<sequence>MQRVPAIELSHVSKTFQLNDGRNILALDDISLAIREGEFVALLGPSGCGKSTILRLIAALATPSAGQIRVEGVAPAELSRAHRLGVAFQDAALLPWLSIAANISLPFRLAGYPVDQARVDDLIRRVGLADFAHARPSQLSGGMRQRAAIARALVLSPEVLLLDEPFGALDAVTRRSMNLELMRLWSTQQITTLLITHDVAEALFLADRIIVLRPRPGRIAHEVDVPFPRPRDAAIMRTEQFHSMADTLTNMLADGFDEQA</sequence>
<dbReference type="GO" id="GO:0005524">
    <property type="term" value="F:ATP binding"/>
    <property type="evidence" value="ECO:0007669"/>
    <property type="project" value="UniProtKB-KW"/>
</dbReference>
<evidence type="ECO:0000256" key="3">
    <source>
        <dbReference type="ARBA" id="ARBA00022741"/>
    </source>
</evidence>
<dbReference type="Pfam" id="PF00005">
    <property type="entry name" value="ABC_tran"/>
    <property type="match status" value="1"/>
</dbReference>
<accession>A0A0D6Q9Y7</accession>
<dbReference type="InterPro" id="IPR003439">
    <property type="entry name" value="ABC_transporter-like_ATP-bd"/>
</dbReference>
<dbReference type="RefSeq" id="WP_048856607.1">
    <property type="nucleotide sequence ID" value="NZ_BANJ01000042.1"/>
</dbReference>
<gene>
    <name evidence="6" type="ORF">Gxy13693_042_059</name>
</gene>
<keyword evidence="3" id="KW-0547">Nucleotide-binding</keyword>
<comment type="caution">
    <text evidence="6">The sequence shown here is derived from an EMBL/GenBank/DDBJ whole genome shotgun (WGS) entry which is preliminary data.</text>
</comment>
<dbReference type="PROSITE" id="PS00211">
    <property type="entry name" value="ABC_TRANSPORTER_1"/>
    <property type="match status" value="1"/>
</dbReference>
<dbReference type="InterPro" id="IPR050166">
    <property type="entry name" value="ABC_transporter_ATP-bind"/>
</dbReference>
<keyword evidence="2" id="KW-0813">Transport</keyword>
<dbReference type="InterPro" id="IPR003593">
    <property type="entry name" value="AAA+_ATPase"/>
</dbReference>
<protein>
    <submittedName>
        <fullName evidence="6">ABC transporter</fullName>
    </submittedName>
</protein>
<organism evidence="6 7">
    <name type="scientific">Komagataeibacter xylinus NBRC 13693</name>
    <dbReference type="NCBI Taxonomy" id="1234668"/>
    <lineage>
        <taxon>Bacteria</taxon>
        <taxon>Pseudomonadati</taxon>
        <taxon>Pseudomonadota</taxon>
        <taxon>Alphaproteobacteria</taxon>
        <taxon>Acetobacterales</taxon>
        <taxon>Acetobacteraceae</taxon>
        <taxon>Komagataeibacter</taxon>
    </lineage>
</organism>
<dbReference type="AlphaFoldDB" id="A0A0D6Q9Y7"/>
<name>A0A0D6Q9Y7_KOMXY</name>
<dbReference type="Proteomes" id="UP000032683">
    <property type="component" value="Unassembled WGS sequence"/>
</dbReference>
<dbReference type="EMBL" id="BANJ01000042">
    <property type="protein sequence ID" value="GAO00225.1"/>
    <property type="molecule type" value="Genomic_DNA"/>
</dbReference>
<proteinExistence type="inferred from homology"/>
<comment type="similarity">
    <text evidence="1">Belongs to the ABC transporter superfamily.</text>
</comment>
<evidence type="ECO:0000256" key="2">
    <source>
        <dbReference type="ARBA" id="ARBA00022448"/>
    </source>
</evidence>
<dbReference type="InterPro" id="IPR027417">
    <property type="entry name" value="P-loop_NTPase"/>
</dbReference>
<dbReference type="PANTHER" id="PTHR42788">
    <property type="entry name" value="TAURINE IMPORT ATP-BINDING PROTEIN-RELATED"/>
    <property type="match status" value="1"/>
</dbReference>